<proteinExistence type="predicted"/>
<dbReference type="EMBL" id="JABCIY010000155">
    <property type="protein sequence ID" value="KAF7191879.1"/>
    <property type="molecule type" value="Genomic_DNA"/>
</dbReference>
<protein>
    <submittedName>
        <fullName evidence="2">Uncharacterized protein</fullName>
    </submittedName>
</protein>
<dbReference type="Proteomes" id="UP000660729">
    <property type="component" value="Unassembled WGS sequence"/>
</dbReference>
<evidence type="ECO:0000313" key="3">
    <source>
        <dbReference type="Proteomes" id="UP000660729"/>
    </source>
</evidence>
<accession>A0A8H6VKZ0</accession>
<reference evidence="2" key="1">
    <citation type="submission" date="2020-04" db="EMBL/GenBank/DDBJ databases">
        <title>Draft genome resource of the tomato pathogen Pseudocercospora fuligena.</title>
        <authorList>
            <person name="Zaccaron A."/>
        </authorList>
    </citation>
    <scope>NUCLEOTIDE SEQUENCE</scope>
    <source>
        <strain evidence="2">PF001</strain>
    </source>
</reference>
<feature type="compositionally biased region" description="Low complexity" evidence="1">
    <location>
        <begin position="1"/>
        <end position="14"/>
    </location>
</feature>
<gene>
    <name evidence="2" type="ORF">HII31_06924</name>
</gene>
<dbReference type="PANTHER" id="PTHR38790">
    <property type="entry name" value="2EXR DOMAIN-CONTAINING PROTEIN-RELATED"/>
    <property type="match status" value="1"/>
</dbReference>
<comment type="caution">
    <text evidence="2">The sequence shown here is derived from an EMBL/GenBank/DDBJ whole genome shotgun (WGS) entry which is preliminary data.</text>
</comment>
<dbReference type="OrthoDB" id="3635808at2759"/>
<name>A0A8H6VKZ0_9PEZI</name>
<keyword evidence="3" id="KW-1185">Reference proteome</keyword>
<evidence type="ECO:0000256" key="1">
    <source>
        <dbReference type="SAM" id="MobiDB-lite"/>
    </source>
</evidence>
<sequence>MAAPAKKSAQKSKALNGPTSKKPPVILNGPWTTTSSASNSAPQTASSSSGQTKKIAAQTKPPSQSNHFRLLDLPAELRKIVFDFYMEGARKAKQNIVVVEHKPNSKYHNRPELYQIKPDQDYKKKDKNRRRWDPKTKTFVSPPPSPIALLFSAKQMHQEALPSLYGNGIFVFRTFRELSIILPMLGDGAKYLHSIEIDQGGYIKSWVGKLVSTLKVAKSLKKLTLSHNDVCRNQRFARPKKSASKHITARMLMLDFLPLLKVLHTSYQAQHPKWSILDTIKIREDGGQQYWGRWCNCSEKELKNETFQAELRKLIAEDLGVQEN</sequence>
<evidence type="ECO:0000313" key="2">
    <source>
        <dbReference type="EMBL" id="KAF7191879.1"/>
    </source>
</evidence>
<dbReference type="AlphaFoldDB" id="A0A8H6VKZ0"/>
<organism evidence="2 3">
    <name type="scientific">Pseudocercospora fuligena</name>
    <dbReference type="NCBI Taxonomy" id="685502"/>
    <lineage>
        <taxon>Eukaryota</taxon>
        <taxon>Fungi</taxon>
        <taxon>Dikarya</taxon>
        <taxon>Ascomycota</taxon>
        <taxon>Pezizomycotina</taxon>
        <taxon>Dothideomycetes</taxon>
        <taxon>Dothideomycetidae</taxon>
        <taxon>Mycosphaerellales</taxon>
        <taxon>Mycosphaerellaceae</taxon>
        <taxon>Pseudocercospora</taxon>
    </lineage>
</organism>
<feature type="compositionally biased region" description="Low complexity" evidence="1">
    <location>
        <begin position="32"/>
        <end position="49"/>
    </location>
</feature>
<feature type="region of interest" description="Disordered" evidence="1">
    <location>
        <begin position="1"/>
        <end position="67"/>
    </location>
</feature>